<dbReference type="Proteomes" id="UP000006860">
    <property type="component" value="Chromosome"/>
</dbReference>
<reference evidence="3" key="1">
    <citation type="submission" date="2011-02" db="EMBL/GenBank/DDBJ databases">
        <title>The complete genome of Planctomyces brasiliensis DSM 5305.</title>
        <authorList>
            <person name="Lucas S."/>
            <person name="Copeland A."/>
            <person name="Lapidus A."/>
            <person name="Bruce D."/>
            <person name="Goodwin L."/>
            <person name="Pitluck S."/>
            <person name="Kyrpides N."/>
            <person name="Mavromatis K."/>
            <person name="Pagani I."/>
            <person name="Ivanova N."/>
            <person name="Ovchinnikova G."/>
            <person name="Lu M."/>
            <person name="Detter J.C."/>
            <person name="Han C."/>
            <person name="Land M."/>
            <person name="Hauser L."/>
            <person name="Markowitz V."/>
            <person name="Cheng J.-F."/>
            <person name="Hugenholtz P."/>
            <person name="Woyke T."/>
            <person name="Wu D."/>
            <person name="Tindall B."/>
            <person name="Pomrenke H.G."/>
            <person name="Brambilla E."/>
            <person name="Klenk H.-P."/>
            <person name="Eisen J.A."/>
        </authorList>
    </citation>
    <scope>NUCLEOTIDE SEQUENCE [LARGE SCALE GENOMIC DNA]</scope>
    <source>
        <strain evidence="3">ATCC 49424 / DSM 5305 / JCM 21570 / NBRC 103401 / IFAM 1448</strain>
    </source>
</reference>
<dbReference type="SUPFAM" id="SSF75005">
    <property type="entry name" value="Arabinanase/levansucrase/invertase"/>
    <property type="match status" value="1"/>
</dbReference>
<proteinExistence type="predicted"/>
<organism evidence="2 3">
    <name type="scientific">Rubinisphaera brasiliensis (strain ATCC 49424 / DSM 5305 / JCM 21570 / IAM 15109 / NBRC 103401 / IFAM 1448)</name>
    <name type="common">Planctomyces brasiliensis</name>
    <dbReference type="NCBI Taxonomy" id="756272"/>
    <lineage>
        <taxon>Bacteria</taxon>
        <taxon>Pseudomonadati</taxon>
        <taxon>Planctomycetota</taxon>
        <taxon>Planctomycetia</taxon>
        <taxon>Planctomycetales</taxon>
        <taxon>Planctomycetaceae</taxon>
        <taxon>Rubinisphaera</taxon>
    </lineage>
</organism>
<keyword evidence="3" id="KW-1185">Reference proteome</keyword>
<dbReference type="Gene3D" id="2.115.10.20">
    <property type="entry name" value="Glycosyl hydrolase domain, family 43"/>
    <property type="match status" value="1"/>
</dbReference>
<feature type="signal peptide" evidence="1">
    <location>
        <begin position="1"/>
        <end position="20"/>
    </location>
</feature>
<dbReference type="RefSeq" id="WP_013628016.1">
    <property type="nucleotide sequence ID" value="NC_015174.1"/>
</dbReference>
<dbReference type="KEGG" id="pbs:Plabr_1678"/>
<evidence type="ECO:0000313" key="2">
    <source>
        <dbReference type="EMBL" id="ADY59289.1"/>
    </source>
</evidence>
<protein>
    <recommendedName>
        <fullName evidence="4">Glycosyl hydrolases family 43</fullName>
    </recommendedName>
</protein>
<gene>
    <name evidence="2" type="ordered locus">Plabr_1678</name>
</gene>
<feature type="chain" id="PRO_5003258833" description="Glycosyl hydrolases family 43" evidence="1">
    <location>
        <begin position="21"/>
        <end position="366"/>
    </location>
</feature>
<dbReference type="HOGENOM" id="CLU_055584_0_0_0"/>
<evidence type="ECO:0008006" key="4">
    <source>
        <dbReference type="Google" id="ProtNLM"/>
    </source>
</evidence>
<evidence type="ECO:0000256" key="1">
    <source>
        <dbReference type="SAM" id="SignalP"/>
    </source>
</evidence>
<keyword evidence="1" id="KW-0732">Signal</keyword>
<accession>F0ST78</accession>
<dbReference type="CDD" id="cd08994">
    <property type="entry name" value="GH43_62_32_68_117_130-like"/>
    <property type="match status" value="1"/>
</dbReference>
<dbReference type="STRING" id="756272.Plabr_1678"/>
<evidence type="ECO:0000313" key="3">
    <source>
        <dbReference type="Proteomes" id="UP000006860"/>
    </source>
</evidence>
<dbReference type="InterPro" id="IPR023296">
    <property type="entry name" value="Glyco_hydro_beta-prop_sf"/>
</dbReference>
<dbReference type="eggNOG" id="COG1621">
    <property type="taxonomic scope" value="Bacteria"/>
</dbReference>
<sequence>MRVSFCLLLLITFAAEAALAEQPAGSNGKETLDTLNVGAMVGEVSEQSKFIDDDWYIWGGSMVRDADGQCHLLYSRWPRELSHNAWVTHSEIAHAVADHPLGPYRHVDVALPERGEQFWDGLCTHNPTVHEFDGRYYLYYMGNTGDHQPTKKLNFIHRNNQRIGVAVADHPAGPWKRFDQPLIDISANDDAPDALMTSNPSILRRPDGTFVLIYKAVGKEYRLPFGGPVVHLAATSKSPTGPFKKNLKTLFTLPGERFAAEDPYVWAQGNRCYAIVNDHNGIFNGTNNDSLALFTSTDGLNWDVAKHPLVLNRKLTWKEGDTQSFHRLERPQLWLENGKPAVLFCAAEPTAEKEHSFNVAIPLSNE</sequence>
<dbReference type="EMBL" id="CP002546">
    <property type="protein sequence ID" value="ADY59289.1"/>
    <property type="molecule type" value="Genomic_DNA"/>
</dbReference>
<dbReference type="AlphaFoldDB" id="F0ST78"/>
<name>F0ST78_RUBBR</name>